<reference evidence="1 2" key="1">
    <citation type="submission" date="2016-10" db="EMBL/GenBank/DDBJ databases">
        <authorList>
            <person name="Varghese N."/>
            <person name="Submissions S."/>
        </authorList>
    </citation>
    <scope>NUCLEOTIDE SEQUENCE [LARGE SCALE GENOMIC DNA]</scope>
    <source>
        <strain evidence="1 2">MAR_2009_60</strain>
    </source>
</reference>
<evidence type="ECO:0000313" key="2">
    <source>
        <dbReference type="Proteomes" id="UP000199574"/>
    </source>
</evidence>
<evidence type="ECO:0000313" key="1">
    <source>
        <dbReference type="EMBL" id="SDT46939.1"/>
    </source>
</evidence>
<dbReference type="EMBL" id="LT629754">
    <property type="protein sequence ID" value="SDT46939.1"/>
    <property type="molecule type" value="Genomic_DNA"/>
</dbReference>
<keyword evidence="2" id="KW-1185">Reference proteome</keyword>
<dbReference type="GeneID" id="90592874"/>
<proteinExistence type="predicted"/>
<gene>
    <name evidence="1" type="ORF">SAMN05192545_3915</name>
</gene>
<name>A0ABY0V0I2_9FLAO</name>
<protein>
    <submittedName>
        <fullName evidence="1">Uncharacterized protein</fullName>
    </submittedName>
</protein>
<organism evidence="1 2">
    <name type="scientific">Maribacter dokdonensis</name>
    <dbReference type="NCBI Taxonomy" id="320912"/>
    <lineage>
        <taxon>Bacteria</taxon>
        <taxon>Pseudomonadati</taxon>
        <taxon>Bacteroidota</taxon>
        <taxon>Flavobacteriia</taxon>
        <taxon>Flavobacteriales</taxon>
        <taxon>Flavobacteriaceae</taxon>
        <taxon>Maribacter</taxon>
    </lineage>
</organism>
<dbReference type="Proteomes" id="UP000199574">
    <property type="component" value="Chromosome I"/>
</dbReference>
<accession>A0ABY0V0I2</accession>
<sequence length="80" mass="9356">MENTQFKVGNKYGNDLTIEVLKRTAKTITIKSLFGEKRIKLREYTPGVECVYFRSWIITANEDYNADKAAEISMYNAYYK</sequence>
<dbReference type="RefSeq" id="WP_091608766.1">
    <property type="nucleotide sequence ID" value="NZ_LT629754.1"/>
</dbReference>